<name>A0A7C9CX68_OPUST</name>
<feature type="region of interest" description="Disordered" evidence="1">
    <location>
        <begin position="133"/>
        <end position="159"/>
    </location>
</feature>
<feature type="compositionally biased region" description="Basic and acidic residues" evidence="1">
    <location>
        <begin position="240"/>
        <end position="249"/>
    </location>
</feature>
<evidence type="ECO:0000256" key="1">
    <source>
        <dbReference type="SAM" id="MobiDB-lite"/>
    </source>
</evidence>
<dbReference type="AlphaFoldDB" id="A0A7C9CX68"/>
<reference evidence="2" key="2">
    <citation type="submission" date="2020-07" db="EMBL/GenBank/DDBJ databases">
        <authorList>
            <person name="Vera ALvarez R."/>
            <person name="Arias-Moreno D.M."/>
            <person name="Jimenez-Jacinto V."/>
            <person name="Jimenez-Bremont J.F."/>
            <person name="Swaminathan K."/>
            <person name="Moose S.P."/>
            <person name="Guerrero-Gonzalez M.L."/>
            <person name="Marino-Ramirez L."/>
            <person name="Landsman D."/>
            <person name="Rodriguez-Kessler M."/>
            <person name="Delgado-Sanchez P."/>
        </authorList>
    </citation>
    <scope>NUCLEOTIDE SEQUENCE</scope>
    <source>
        <tissue evidence="2">Cladode</tissue>
    </source>
</reference>
<proteinExistence type="predicted"/>
<reference evidence="2" key="1">
    <citation type="journal article" date="2013" name="J. Plant Res.">
        <title>Effect of fungi and light on seed germination of three Opuntia species from semiarid lands of central Mexico.</title>
        <authorList>
            <person name="Delgado-Sanchez P."/>
            <person name="Jimenez-Bremont J.F."/>
            <person name="Guerrero-Gonzalez Mde L."/>
            <person name="Flores J."/>
        </authorList>
    </citation>
    <scope>NUCLEOTIDE SEQUENCE</scope>
    <source>
        <tissue evidence="2">Cladode</tissue>
    </source>
</reference>
<organism evidence="2">
    <name type="scientific">Opuntia streptacantha</name>
    <name type="common">Prickly pear cactus</name>
    <name type="synonym">Opuntia cardona</name>
    <dbReference type="NCBI Taxonomy" id="393608"/>
    <lineage>
        <taxon>Eukaryota</taxon>
        <taxon>Viridiplantae</taxon>
        <taxon>Streptophyta</taxon>
        <taxon>Embryophyta</taxon>
        <taxon>Tracheophyta</taxon>
        <taxon>Spermatophyta</taxon>
        <taxon>Magnoliopsida</taxon>
        <taxon>eudicotyledons</taxon>
        <taxon>Gunneridae</taxon>
        <taxon>Pentapetalae</taxon>
        <taxon>Caryophyllales</taxon>
        <taxon>Cactineae</taxon>
        <taxon>Cactaceae</taxon>
        <taxon>Opuntioideae</taxon>
        <taxon>Opuntia</taxon>
    </lineage>
</organism>
<dbReference type="EMBL" id="GISG01063853">
    <property type="protein sequence ID" value="MBA4627842.1"/>
    <property type="molecule type" value="Transcribed_RNA"/>
</dbReference>
<sequence length="249" mass="27033">MIPGTFTQFQGYGVPQSSSTPFLDANLLPSRREGININSAQGVDVDEDDQSIVAKLKYWDSNAVMRSKQKGVDHHGGIGDSHTSPQVLAQDFFPMARGNTTILPPHPSLLSNPMFNYYQWEPSSNLSLAQLGSLGLPSQHDNQGTHQSNSSQLPSSLSLSSGSQLFLSPSMATTPLFAPQSSFMNAPNHQAESELRQFNRFHMSSSLSASLHNSSGLGLRPFPLSMSHHQPHLSQDDEDNQGKGDPHGP</sequence>
<feature type="region of interest" description="Disordered" evidence="1">
    <location>
        <begin position="218"/>
        <end position="249"/>
    </location>
</feature>
<protein>
    <submittedName>
        <fullName evidence="2">Uncharacterized protein</fullName>
    </submittedName>
</protein>
<accession>A0A7C9CX68</accession>
<feature type="compositionally biased region" description="Low complexity" evidence="1">
    <location>
        <begin position="147"/>
        <end position="159"/>
    </location>
</feature>
<evidence type="ECO:0000313" key="2">
    <source>
        <dbReference type="EMBL" id="MBA4627842.1"/>
    </source>
</evidence>